<evidence type="ECO:0000313" key="15">
    <source>
        <dbReference type="Proteomes" id="UP000240042"/>
    </source>
</evidence>
<dbReference type="FunFam" id="3.40.50.450:FF:000002">
    <property type="entry name" value="ATP-dependent 6-phosphofructokinase"/>
    <property type="match status" value="1"/>
</dbReference>
<dbReference type="GO" id="GO:0046872">
    <property type="term" value="F:metal ion binding"/>
    <property type="evidence" value="ECO:0007669"/>
    <property type="project" value="UniProtKB-KW"/>
</dbReference>
<feature type="binding site" evidence="12">
    <location>
        <begin position="200"/>
        <end position="202"/>
    </location>
    <ligand>
        <name>substrate</name>
    </ligand>
</feature>
<evidence type="ECO:0000313" key="14">
    <source>
        <dbReference type="EMBL" id="SFB90075.1"/>
    </source>
</evidence>
<comment type="pathway">
    <text evidence="12">Carbohydrate degradation; glycolysis; D-glyceraldehyde 3-phosphate and glycerone phosphate from D-glucose: step 3/4.</text>
</comment>
<evidence type="ECO:0000256" key="7">
    <source>
        <dbReference type="ARBA" id="ARBA00022840"/>
    </source>
</evidence>
<keyword evidence="6 12" id="KW-0418">Kinase</keyword>
<dbReference type="STRING" id="34097.SAMN02745150_01249"/>
<dbReference type="InterPro" id="IPR012004">
    <property type="entry name" value="PyroP-dep_PFK_TP0108"/>
</dbReference>
<dbReference type="OrthoDB" id="9802503at2"/>
<dbReference type="Proteomes" id="UP000240042">
    <property type="component" value="Unassembled WGS sequence"/>
</dbReference>
<keyword evidence="3 12" id="KW-0808">Transferase</keyword>
<dbReference type="EMBL" id="FOKY01000017">
    <property type="protein sequence ID" value="SFB90075.1"/>
    <property type="molecule type" value="Genomic_DNA"/>
</dbReference>
<evidence type="ECO:0000256" key="11">
    <source>
        <dbReference type="ARBA" id="ARBA00048072"/>
    </source>
</evidence>
<evidence type="ECO:0000256" key="4">
    <source>
        <dbReference type="ARBA" id="ARBA00022723"/>
    </source>
</evidence>
<dbReference type="PRINTS" id="PR00476">
    <property type="entry name" value="PHFRCTKINASE"/>
</dbReference>
<feature type="binding site" evidence="12">
    <location>
        <begin position="145"/>
        <end position="146"/>
    </location>
    <ligand>
        <name>ATP</name>
        <dbReference type="ChEBI" id="CHEBI:30616"/>
    </ligand>
</feature>
<comment type="function">
    <text evidence="12">Catalyzes the phosphorylation of D-fructose 6-phosphate to fructose 1,6-bisphosphate by ATP, the first committing step of glycolysis.</text>
</comment>
<comment type="cofactor">
    <cofactor evidence="1 12">
        <name>Mg(2+)</name>
        <dbReference type="ChEBI" id="CHEBI:18420"/>
    </cofactor>
</comment>
<evidence type="ECO:0000256" key="6">
    <source>
        <dbReference type="ARBA" id="ARBA00022777"/>
    </source>
</evidence>
<proteinExistence type="inferred from homology"/>
<dbReference type="InterPro" id="IPR000023">
    <property type="entry name" value="Phosphofructokinase_dom"/>
</dbReference>
<keyword evidence="4 12" id="KW-0479">Metal-binding</keyword>
<dbReference type="GO" id="GO:0047334">
    <property type="term" value="F:diphosphate-fructose-6-phosphate 1-phosphotransferase activity"/>
    <property type="evidence" value="ECO:0007669"/>
    <property type="project" value="UniProtKB-EC"/>
</dbReference>
<comment type="function">
    <text evidence="2">Catalyzes the phosphorylation of D-fructose 6-phosphate, the first committing step of glycolysis. Uses inorganic phosphate (PPi) as phosphoryl donor instead of ATP like common ATP-dependent phosphofructokinases (ATP-PFKs), which renders the reaction reversible, and can thus function both in glycolysis and gluconeogenesis. Consistently, PPi-PFK can replace the enzymes of both the forward (ATP-PFK) and reverse (fructose-bisphosphatase (FBPase)) reactions.</text>
</comment>
<evidence type="ECO:0000256" key="12">
    <source>
        <dbReference type="HAMAP-Rule" id="MF_01981"/>
    </source>
</evidence>
<dbReference type="SUPFAM" id="SSF53784">
    <property type="entry name" value="Phosphofructokinase"/>
    <property type="match status" value="1"/>
</dbReference>
<evidence type="ECO:0000256" key="10">
    <source>
        <dbReference type="ARBA" id="ARBA00048070"/>
    </source>
</evidence>
<sequence length="443" mass="49064">MKQDFIIKQLGHPTITSPLLTLGEWGFVSDNERILYDVVYQVSEDKAPNVKESFEKAGPRKELYFESKKTRAAIVTCGGLCPGLNDVIRSIVRELYFSYQVRSIVGIPYGFNGLINLNKYKPIPLDPEVVDQIHTIGGTILGSSRGGGDKVKEMVDNLEFLGINVLFTIGGDGTLKGSHRLVEEIEKRGLKIAIVGVPKTIDNDISYIQSSFGFETAFSLAVNAISSAHIEATNAPMGIGIVKLMGRHSGFIAANATLAMNDVNFLLIPEVSFRLEGENGLLYALEKRLLARDHAVICVAEGAGQDILVEDTESQARDASNNIKLEDIGIWLRNKISEYFTQRNLSVNIKYIDPSYMIRSAPACANDSLYCSLLGQNAVHAAMAGKTDLVIGRWNNLYTHVPIELAISKRKHLDPYSIFWHNLMTATRQPVEIFDLDPKKLKY</sequence>
<evidence type="ECO:0000256" key="3">
    <source>
        <dbReference type="ARBA" id="ARBA00022679"/>
    </source>
</evidence>
<keyword evidence="8 12" id="KW-0460">Magnesium</keyword>
<dbReference type="PANTHER" id="PTHR45770">
    <property type="entry name" value="ATP-DEPENDENT 6-PHOSPHOFRUCTOKINASE 1"/>
    <property type="match status" value="1"/>
</dbReference>
<dbReference type="GO" id="GO:0003872">
    <property type="term" value="F:6-phosphofructokinase activity"/>
    <property type="evidence" value="ECO:0007669"/>
    <property type="project" value="UniProtKB-UniRule"/>
</dbReference>
<evidence type="ECO:0000256" key="9">
    <source>
        <dbReference type="ARBA" id="ARBA00023152"/>
    </source>
</evidence>
<evidence type="ECO:0000256" key="1">
    <source>
        <dbReference type="ARBA" id="ARBA00001946"/>
    </source>
</evidence>
<comment type="catalytic activity">
    <reaction evidence="10 12">
        <text>beta-D-fructose 6-phosphate + ATP = beta-D-fructose 1,6-bisphosphate + ADP + H(+)</text>
        <dbReference type="Rhea" id="RHEA:16109"/>
        <dbReference type="ChEBI" id="CHEBI:15378"/>
        <dbReference type="ChEBI" id="CHEBI:30616"/>
        <dbReference type="ChEBI" id="CHEBI:32966"/>
        <dbReference type="ChEBI" id="CHEBI:57634"/>
        <dbReference type="ChEBI" id="CHEBI:456216"/>
        <dbReference type="EC" id="2.7.1.11"/>
    </reaction>
</comment>
<dbReference type="HAMAP" id="MF_01981">
    <property type="entry name" value="Phosphofructokinase_II_X"/>
    <property type="match status" value="1"/>
</dbReference>
<keyword evidence="9 12" id="KW-0324">Glycolysis</keyword>
<feature type="binding site" evidence="12">
    <location>
        <begin position="356"/>
        <end position="359"/>
    </location>
    <ligand>
        <name>substrate</name>
    </ligand>
</feature>
<feature type="binding site" evidence="12">
    <location>
        <position position="301"/>
    </location>
    <ligand>
        <name>substrate</name>
    </ligand>
</feature>
<keyword evidence="15" id="KW-1185">Reference proteome</keyword>
<feature type="domain" description="Phosphofructokinase" evidence="13">
    <location>
        <begin position="71"/>
        <end position="381"/>
    </location>
</feature>
<evidence type="ECO:0000259" key="13">
    <source>
        <dbReference type="Pfam" id="PF00365"/>
    </source>
</evidence>
<dbReference type="Gene3D" id="3.40.50.450">
    <property type="match status" value="1"/>
</dbReference>
<dbReference type="UniPathway" id="UPA00109">
    <property type="reaction ID" value="UER00182"/>
</dbReference>
<feature type="active site" description="Proton acceptor" evidence="12">
    <location>
        <position position="202"/>
    </location>
</feature>
<dbReference type="NCBIfam" id="NF005301">
    <property type="entry name" value="PRK06830.1"/>
    <property type="match status" value="1"/>
</dbReference>
<feature type="binding site" evidence="12">
    <location>
        <position position="172"/>
    </location>
    <ligand>
        <name>Mg(2+)</name>
        <dbReference type="ChEBI" id="CHEBI:18420"/>
        <note>catalytic</note>
    </ligand>
</feature>
<accession>A0A1I1ESI5</accession>
<dbReference type="PIRSF" id="PIRSF000534">
    <property type="entry name" value="PPi_PFK_TP0108"/>
    <property type="match status" value="1"/>
</dbReference>
<dbReference type="AlphaFoldDB" id="A0A1I1ESI5"/>
<dbReference type="GO" id="GO:0006002">
    <property type="term" value="P:fructose 6-phosphate metabolic process"/>
    <property type="evidence" value="ECO:0007669"/>
    <property type="project" value="InterPro"/>
</dbReference>
<reference evidence="15" key="1">
    <citation type="submission" date="2016-10" db="EMBL/GenBank/DDBJ databases">
        <authorList>
            <person name="Varghese N."/>
            <person name="Submissions S."/>
        </authorList>
    </citation>
    <scope>NUCLEOTIDE SEQUENCE [LARGE SCALE GENOMIC DNA]</scope>
    <source>
        <strain evidence="15">ATCC 43811</strain>
    </source>
</reference>
<keyword evidence="7 12" id="KW-0067">ATP-binding</keyword>
<dbReference type="GO" id="GO:0005524">
    <property type="term" value="F:ATP binding"/>
    <property type="evidence" value="ECO:0007669"/>
    <property type="project" value="UniProtKB-KW"/>
</dbReference>
<evidence type="ECO:0000256" key="2">
    <source>
        <dbReference type="ARBA" id="ARBA00003138"/>
    </source>
</evidence>
<keyword evidence="12" id="KW-0963">Cytoplasm</keyword>
<protein>
    <recommendedName>
        <fullName evidence="12">ATP-dependent 6-phosphofructokinase</fullName>
        <shortName evidence="12">ATP-PFK</shortName>
        <shortName evidence="12">Phosphofructokinase</shortName>
        <ecNumber evidence="12">2.7.1.11</ecNumber>
    </recommendedName>
    <alternativeName>
        <fullName evidence="12">Phosphohexokinase</fullName>
    </alternativeName>
</protein>
<dbReference type="EC" id="2.7.1.11" evidence="12"/>
<comment type="subcellular location">
    <subcellularLocation>
        <location evidence="12">Cytoplasm</location>
    </subcellularLocation>
</comment>
<feature type="site" description="Important for substrate specificity; cannot use PPi as phosphoryl donor" evidence="12">
    <location>
        <position position="173"/>
    </location>
</feature>
<gene>
    <name evidence="12" type="primary">pfkA</name>
    <name evidence="14" type="ORF">SAMN02745150_01249</name>
</gene>
<feature type="binding site" evidence="12">
    <location>
        <begin position="171"/>
        <end position="174"/>
    </location>
    <ligand>
        <name>ATP</name>
        <dbReference type="ChEBI" id="CHEBI:30616"/>
    </ligand>
</feature>
<feature type="binding site" evidence="12">
    <location>
        <position position="79"/>
    </location>
    <ligand>
        <name>ATP</name>
        <dbReference type="ChEBI" id="CHEBI:30616"/>
    </ligand>
</feature>
<evidence type="ECO:0000256" key="5">
    <source>
        <dbReference type="ARBA" id="ARBA00022741"/>
    </source>
</evidence>
<comment type="subunit">
    <text evidence="12">Homodimer.</text>
</comment>
<comment type="catalytic activity">
    <reaction evidence="11">
        <text>beta-D-fructose 6-phosphate + diphosphate = beta-D-fructose 1,6-bisphosphate + phosphate + H(+)</text>
        <dbReference type="Rhea" id="RHEA:13613"/>
        <dbReference type="ChEBI" id="CHEBI:15378"/>
        <dbReference type="ChEBI" id="CHEBI:32966"/>
        <dbReference type="ChEBI" id="CHEBI:33019"/>
        <dbReference type="ChEBI" id="CHEBI:43474"/>
        <dbReference type="ChEBI" id="CHEBI:57634"/>
        <dbReference type="EC" id="2.7.1.90"/>
    </reaction>
</comment>
<dbReference type="InterPro" id="IPR022953">
    <property type="entry name" value="ATP_PFK"/>
</dbReference>
<comment type="similarity">
    <text evidence="12">Belongs to the phosphofructokinase type A (PFKA) family. PPi-dependent PFK group II subfamily. Atypical ATP-dependent clade 'X' sub-subfamily.</text>
</comment>
<dbReference type="Pfam" id="PF00365">
    <property type="entry name" value="PFK"/>
    <property type="match status" value="1"/>
</dbReference>
<keyword evidence="5 12" id="KW-0547">Nucleotide-binding</keyword>
<organism evidence="14 15">
    <name type="scientific">Brevinema andersonii</name>
    <dbReference type="NCBI Taxonomy" id="34097"/>
    <lineage>
        <taxon>Bacteria</taxon>
        <taxon>Pseudomonadati</taxon>
        <taxon>Spirochaetota</taxon>
        <taxon>Spirochaetia</taxon>
        <taxon>Brevinematales</taxon>
        <taxon>Brevinemataceae</taxon>
        <taxon>Brevinema</taxon>
    </lineage>
</organism>
<dbReference type="InterPro" id="IPR050929">
    <property type="entry name" value="PFKA"/>
</dbReference>
<dbReference type="GO" id="GO:0005737">
    <property type="term" value="C:cytoplasm"/>
    <property type="evidence" value="ECO:0007669"/>
    <property type="project" value="UniProtKB-SubCell"/>
</dbReference>
<feature type="binding site" evidence="12">
    <location>
        <begin position="245"/>
        <end position="247"/>
    </location>
    <ligand>
        <name>substrate</name>
    </ligand>
</feature>
<dbReference type="InterPro" id="IPR035966">
    <property type="entry name" value="PKF_sf"/>
</dbReference>
<name>A0A1I1ESI5_BREAD</name>
<evidence type="ECO:0000256" key="8">
    <source>
        <dbReference type="ARBA" id="ARBA00022842"/>
    </source>
</evidence>
<dbReference type="RefSeq" id="WP_092319752.1">
    <property type="nucleotide sequence ID" value="NZ_FOKY01000017.1"/>
</dbReference>